<organism evidence="2 3">
    <name type="scientific">Candidatus Blautia stercorigallinarum</name>
    <dbReference type="NCBI Taxonomy" id="2838501"/>
    <lineage>
        <taxon>Bacteria</taxon>
        <taxon>Bacillati</taxon>
        <taxon>Bacillota</taxon>
        <taxon>Clostridia</taxon>
        <taxon>Lachnospirales</taxon>
        <taxon>Lachnospiraceae</taxon>
        <taxon>Blautia</taxon>
    </lineage>
</organism>
<name>A0A9D1TF82_9FIRM</name>
<protein>
    <submittedName>
        <fullName evidence="2">Helix-turn-helix domain-containing protein</fullName>
    </submittedName>
</protein>
<dbReference type="InterPro" id="IPR042070">
    <property type="entry name" value="PucR_C-HTH_sf"/>
</dbReference>
<proteinExistence type="predicted"/>
<dbReference type="AlphaFoldDB" id="A0A9D1TF82"/>
<evidence type="ECO:0000259" key="1">
    <source>
        <dbReference type="Pfam" id="PF13556"/>
    </source>
</evidence>
<evidence type="ECO:0000313" key="2">
    <source>
        <dbReference type="EMBL" id="HIV38938.1"/>
    </source>
</evidence>
<dbReference type="Pfam" id="PF13556">
    <property type="entry name" value="HTH_30"/>
    <property type="match status" value="1"/>
</dbReference>
<dbReference type="InterPro" id="IPR051448">
    <property type="entry name" value="CdaR-like_regulators"/>
</dbReference>
<dbReference type="EMBL" id="DXIQ01000050">
    <property type="protein sequence ID" value="HIV38938.1"/>
    <property type="molecule type" value="Genomic_DNA"/>
</dbReference>
<reference evidence="2" key="1">
    <citation type="journal article" date="2021" name="PeerJ">
        <title>Extensive microbial diversity within the chicken gut microbiome revealed by metagenomics and culture.</title>
        <authorList>
            <person name="Gilroy R."/>
            <person name="Ravi A."/>
            <person name="Getino M."/>
            <person name="Pursley I."/>
            <person name="Horton D.L."/>
            <person name="Alikhan N.F."/>
            <person name="Baker D."/>
            <person name="Gharbi K."/>
            <person name="Hall N."/>
            <person name="Watson M."/>
            <person name="Adriaenssens E.M."/>
            <person name="Foster-Nyarko E."/>
            <person name="Jarju S."/>
            <person name="Secka A."/>
            <person name="Antonio M."/>
            <person name="Oren A."/>
            <person name="Chaudhuri R.R."/>
            <person name="La Ragione R."/>
            <person name="Hildebrand F."/>
            <person name="Pallen M.J."/>
        </authorList>
    </citation>
    <scope>NUCLEOTIDE SEQUENCE</scope>
    <source>
        <strain evidence="2">CHK195-9823</strain>
    </source>
</reference>
<accession>A0A9D1TF82</accession>
<reference evidence="2" key="2">
    <citation type="submission" date="2021-04" db="EMBL/GenBank/DDBJ databases">
        <authorList>
            <person name="Gilroy R."/>
        </authorList>
    </citation>
    <scope>NUCLEOTIDE SEQUENCE</scope>
    <source>
        <strain evidence="2">CHK195-9823</strain>
    </source>
</reference>
<sequence length="509" mass="58779">MTGFLLNMQILHEEMKKRGIDNRLYLQDDSLCLKGVRIYEQGQATKREFVYLALDKAFLIPKKAEGAFILPDILGEERLPSGCSGIMVPENTRLWELMDQIQQIFQYYLELERQVTSVLCCGGSIRDILTVAKEHFGNLVFYHDEYYQIYADEKSLKKLPDIQYDERKGTYVQDAGVINQFRTSDSYRATMGTKGGDLWESDYDDSRAVYANVWVDGRYKGRLILTEDSKSNTKAQIYEIGYFADAVGILVKMEESIPSEDPRGLEKLIREAISGIQPDKMAVKSEVYALNWDSEDTYIFGVLSLIGSDLSRLSIYSICADLEERVSGSYTCYYKGYIYIIVNLTISGLSADELRMRMAYLIRDGLMHMGVSNVFQDFYSFPVYMKQAAVTLQYSERKASTIWYSEFKTYALEYWLSEGFGGLNKKAVMPPELEILKNYDKKNNARLLETLKVYLESERNSTLTAQILKIHRSTLPYRLNHITRLTNLNLDDYNTRLYLMMGFYAMEHI</sequence>
<dbReference type="Gene3D" id="1.10.10.2840">
    <property type="entry name" value="PucR C-terminal helix-turn-helix domain"/>
    <property type="match status" value="1"/>
</dbReference>
<comment type="caution">
    <text evidence="2">The sequence shown here is derived from an EMBL/GenBank/DDBJ whole genome shotgun (WGS) entry which is preliminary data.</text>
</comment>
<gene>
    <name evidence="2" type="ORF">H9747_08060</name>
</gene>
<evidence type="ECO:0000313" key="3">
    <source>
        <dbReference type="Proteomes" id="UP000886814"/>
    </source>
</evidence>
<dbReference type="InterPro" id="IPR025736">
    <property type="entry name" value="PucR_C-HTH_dom"/>
</dbReference>
<feature type="domain" description="PucR C-terminal helix-turn-helix" evidence="1">
    <location>
        <begin position="447"/>
        <end position="503"/>
    </location>
</feature>
<dbReference type="PANTHER" id="PTHR33744">
    <property type="entry name" value="CARBOHYDRATE DIACID REGULATOR"/>
    <property type="match status" value="1"/>
</dbReference>
<dbReference type="Proteomes" id="UP000886814">
    <property type="component" value="Unassembled WGS sequence"/>
</dbReference>